<dbReference type="AlphaFoldDB" id="A0A0M0LLB8"/>
<evidence type="ECO:0000313" key="2">
    <source>
        <dbReference type="Proteomes" id="UP000036867"/>
    </source>
</evidence>
<dbReference type="Proteomes" id="UP000036867">
    <property type="component" value="Unassembled WGS sequence"/>
</dbReference>
<dbReference type="STRING" id="263475.AMD00_05420"/>
<accession>A0A0M0LLB8</accession>
<protein>
    <recommendedName>
        <fullName evidence="3">Dephospho-CoA kinase</fullName>
    </recommendedName>
</protein>
<evidence type="ECO:0008006" key="3">
    <source>
        <dbReference type="Google" id="ProtNLM"/>
    </source>
</evidence>
<name>A0A0M0LLB8_9BACL</name>
<dbReference type="SUPFAM" id="SSF81301">
    <property type="entry name" value="Nucleotidyltransferase"/>
    <property type="match status" value="1"/>
</dbReference>
<comment type="caution">
    <text evidence="1">The sequence shown here is derived from an EMBL/GenBank/DDBJ whole genome shotgun (WGS) entry which is preliminary data.</text>
</comment>
<dbReference type="InterPro" id="IPR043519">
    <property type="entry name" value="NT_sf"/>
</dbReference>
<keyword evidence="2" id="KW-1185">Reference proteome</keyword>
<dbReference type="InterPro" id="IPR007344">
    <property type="entry name" value="GrpB/CoaE"/>
</dbReference>
<dbReference type="Pfam" id="PF04229">
    <property type="entry name" value="GrpB"/>
    <property type="match status" value="1"/>
</dbReference>
<dbReference type="EMBL" id="LILB01000001">
    <property type="protein sequence ID" value="KOO51875.1"/>
    <property type="molecule type" value="Genomic_DNA"/>
</dbReference>
<dbReference type="PANTHER" id="PTHR34822">
    <property type="entry name" value="GRPB DOMAIN PROTEIN (AFU_ORTHOLOGUE AFUA_1G01530)"/>
    <property type="match status" value="1"/>
</dbReference>
<reference evidence="2" key="1">
    <citation type="submission" date="2015-08" db="EMBL/GenBank/DDBJ databases">
        <title>Fjat-10028 dsm 16317.</title>
        <authorList>
            <person name="Liu B."/>
            <person name="Wang J."/>
            <person name="Zhu Y."/>
            <person name="Liu G."/>
            <person name="Chen Q."/>
            <person name="Chen Z."/>
            <person name="Lan J."/>
            <person name="Che J."/>
            <person name="Ge C."/>
            <person name="Shi H."/>
            <person name="Pan Z."/>
            <person name="Liu X."/>
        </authorList>
    </citation>
    <scope>NUCLEOTIDE SEQUENCE [LARGE SCALE GENOMIC DNA]</scope>
    <source>
        <strain evidence="2">DSM 16317</strain>
    </source>
</reference>
<organism evidence="1 2">
    <name type="scientific">Viridibacillus arvi</name>
    <dbReference type="NCBI Taxonomy" id="263475"/>
    <lineage>
        <taxon>Bacteria</taxon>
        <taxon>Bacillati</taxon>
        <taxon>Bacillota</taxon>
        <taxon>Bacilli</taxon>
        <taxon>Bacillales</taxon>
        <taxon>Caryophanaceae</taxon>
        <taxon>Viridibacillus</taxon>
    </lineage>
</organism>
<proteinExistence type="predicted"/>
<dbReference type="PANTHER" id="PTHR34822:SF1">
    <property type="entry name" value="GRPB FAMILY PROTEIN"/>
    <property type="match status" value="1"/>
</dbReference>
<dbReference type="Gene3D" id="3.30.460.10">
    <property type="entry name" value="Beta Polymerase, domain 2"/>
    <property type="match status" value="1"/>
</dbReference>
<gene>
    <name evidence="1" type="ORF">AMD00_05420</name>
</gene>
<sequence>MSGLQKGEVYLVEPDDNWVQSFINEKDILQRVLGDIILDIQHIGSTAIPGIKAKPLVDILIGLRKIEDFKMFDFQELKKNGYYHLAKVNIEGKEVIAKFESLEPLIKTHVAHVVEYEGDWWQKHILFRDRLTAHPELAKEYEQLKIKLSKEHSNNENAYANAKLEFVDRVITMNVE</sequence>
<evidence type="ECO:0000313" key="1">
    <source>
        <dbReference type="EMBL" id="KOO51875.1"/>
    </source>
</evidence>
<dbReference type="RefSeq" id="WP_053416040.1">
    <property type="nucleotide sequence ID" value="NZ_LILB01000001.1"/>
</dbReference>
<dbReference type="GeneID" id="301135542"/>
<dbReference type="OrthoDB" id="9799092at2"/>